<sequence>MTKTDSEHSRNGDTGLVIWLTGLSGSGKSTLADRLYEVLNKKLPRVEKLDGDVIRSYFPSTGFTKAARDEHIKRVGFIASLLEKHGVTVIASFISPYSDTRKLVRNMCGNFLEVHVKASIEECERRDVKGLYKKVRAGEITNFTGIDDPYEEPVNPEVVVDTEKLTVEEAAEKILQAISLSCEAK</sequence>
<organism evidence="9 10">
    <name type="scientific">Anaerohalosphaera lusitana</name>
    <dbReference type="NCBI Taxonomy" id="1936003"/>
    <lineage>
        <taxon>Bacteria</taxon>
        <taxon>Pseudomonadati</taxon>
        <taxon>Planctomycetota</taxon>
        <taxon>Phycisphaerae</taxon>
        <taxon>Sedimentisphaerales</taxon>
        <taxon>Anaerohalosphaeraceae</taxon>
        <taxon>Anaerohalosphaera</taxon>
    </lineage>
</organism>
<comment type="similarity">
    <text evidence="6 7">Belongs to the APS kinase family.</text>
</comment>
<dbReference type="OrthoDB" id="9804504at2"/>
<evidence type="ECO:0000256" key="6">
    <source>
        <dbReference type="HAMAP-Rule" id="MF_00065"/>
    </source>
</evidence>
<dbReference type="GO" id="GO:0019379">
    <property type="term" value="P:sulfate assimilation, phosphoadenylyl sulfate reduction by phosphoadenylyl-sulfate reductase (thioredoxin)"/>
    <property type="evidence" value="ECO:0007669"/>
    <property type="project" value="TreeGrafter"/>
</dbReference>
<keyword evidence="4 6" id="KW-0547">Nucleotide-binding</keyword>
<dbReference type="EMBL" id="CP019791">
    <property type="protein sequence ID" value="AQT66880.1"/>
    <property type="molecule type" value="Genomic_DNA"/>
</dbReference>
<keyword evidence="6" id="KW-0597">Phosphoprotein</keyword>
<dbReference type="SUPFAM" id="SSF52540">
    <property type="entry name" value="P-loop containing nucleoside triphosphate hydrolases"/>
    <property type="match status" value="1"/>
</dbReference>
<dbReference type="InterPro" id="IPR059117">
    <property type="entry name" value="APS_kinase_dom"/>
</dbReference>
<dbReference type="PANTHER" id="PTHR42700:SF1">
    <property type="entry name" value="SULFATE ADENYLYLTRANSFERASE"/>
    <property type="match status" value="1"/>
</dbReference>
<keyword evidence="5 6" id="KW-0067">ATP-binding</keyword>
<evidence type="ECO:0000256" key="2">
    <source>
        <dbReference type="ARBA" id="ARBA00012121"/>
    </source>
</evidence>
<evidence type="ECO:0000256" key="7">
    <source>
        <dbReference type="RuleBase" id="RU004347"/>
    </source>
</evidence>
<dbReference type="InterPro" id="IPR050512">
    <property type="entry name" value="Sulf_AdTrans/APS_kinase"/>
</dbReference>
<accession>A0A1U9NH02</accession>
<evidence type="ECO:0000313" key="9">
    <source>
        <dbReference type="EMBL" id="AQT66880.1"/>
    </source>
</evidence>
<keyword evidence="10" id="KW-1185">Reference proteome</keyword>
<dbReference type="CDD" id="cd02027">
    <property type="entry name" value="APSK"/>
    <property type="match status" value="1"/>
</dbReference>
<dbReference type="GO" id="GO:0004020">
    <property type="term" value="F:adenylylsulfate kinase activity"/>
    <property type="evidence" value="ECO:0007669"/>
    <property type="project" value="UniProtKB-UniRule"/>
</dbReference>
<proteinExistence type="inferred from homology"/>
<evidence type="ECO:0000259" key="8">
    <source>
        <dbReference type="Pfam" id="PF01583"/>
    </source>
</evidence>
<dbReference type="InterPro" id="IPR027417">
    <property type="entry name" value="P-loop_NTPase"/>
</dbReference>
<dbReference type="GO" id="GO:0070814">
    <property type="term" value="P:hydrogen sulfide biosynthetic process"/>
    <property type="evidence" value="ECO:0007669"/>
    <property type="project" value="UniProtKB-UniRule"/>
</dbReference>
<dbReference type="STRING" id="1936003.STSP2_00018"/>
<dbReference type="AlphaFoldDB" id="A0A1U9NH02"/>
<evidence type="ECO:0000256" key="3">
    <source>
        <dbReference type="ARBA" id="ARBA00022679"/>
    </source>
</evidence>
<protein>
    <recommendedName>
        <fullName evidence="2 6">Adenylyl-sulfate kinase</fullName>
        <ecNumber evidence="2 6">2.7.1.25</ecNumber>
    </recommendedName>
    <alternativeName>
        <fullName evidence="6">APS kinase</fullName>
    </alternativeName>
    <alternativeName>
        <fullName evidence="6">ATP adenosine-5'-phosphosulfate 3'-phosphotransferase</fullName>
    </alternativeName>
    <alternativeName>
        <fullName evidence="6">Adenosine-5'-phosphosulfate kinase</fullName>
    </alternativeName>
</protein>
<dbReference type="NCBIfam" id="NF003013">
    <property type="entry name" value="PRK03846.1"/>
    <property type="match status" value="1"/>
</dbReference>
<evidence type="ECO:0000313" key="10">
    <source>
        <dbReference type="Proteomes" id="UP000189674"/>
    </source>
</evidence>
<dbReference type="NCBIfam" id="TIGR00455">
    <property type="entry name" value="apsK"/>
    <property type="match status" value="1"/>
</dbReference>
<evidence type="ECO:0000256" key="4">
    <source>
        <dbReference type="ARBA" id="ARBA00022741"/>
    </source>
</evidence>
<dbReference type="RefSeq" id="WP_146658689.1">
    <property type="nucleotide sequence ID" value="NZ_CP019791.1"/>
</dbReference>
<dbReference type="EC" id="2.7.1.25" evidence="2 6"/>
<feature type="binding site" evidence="6">
    <location>
        <begin position="22"/>
        <end position="29"/>
    </location>
    <ligand>
        <name>ATP</name>
        <dbReference type="ChEBI" id="CHEBI:30616"/>
    </ligand>
</feature>
<dbReference type="Gene3D" id="3.40.50.300">
    <property type="entry name" value="P-loop containing nucleotide triphosphate hydrolases"/>
    <property type="match status" value="1"/>
</dbReference>
<name>A0A1U9NH02_9BACT</name>
<dbReference type="GO" id="GO:0005524">
    <property type="term" value="F:ATP binding"/>
    <property type="evidence" value="ECO:0007669"/>
    <property type="project" value="UniProtKB-UniRule"/>
</dbReference>
<dbReference type="UniPathway" id="UPA00140">
    <property type="reaction ID" value="UER00205"/>
</dbReference>
<feature type="active site" description="Phosphoserine intermediate" evidence="6">
    <location>
        <position position="95"/>
    </location>
</feature>
<evidence type="ECO:0000256" key="1">
    <source>
        <dbReference type="ARBA" id="ARBA00001823"/>
    </source>
</evidence>
<comment type="function">
    <text evidence="6 7">Catalyzes the synthesis of activated sulfate.</text>
</comment>
<evidence type="ECO:0000256" key="5">
    <source>
        <dbReference type="ARBA" id="ARBA00022840"/>
    </source>
</evidence>
<comment type="pathway">
    <text evidence="6 7">Sulfur metabolism; hydrogen sulfide biosynthesis; sulfite from sulfate: step 2/3.</text>
</comment>
<dbReference type="InterPro" id="IPR002891">
    <property type="entry name" value="APS"/>
</dbReference>
<keyword evidence="6 7" id="KW-0418">Kinase</keyword>
<dbReference type="GO" id="GO:0010134">
    <property type="term" value="P:sulfate assimilation via adenylyl sulfate reduction"/>
    <property type="evidence" value="ECO:0007669"/>
    <property type="project" value="TreeGrafter"/>
</dbReference>
<feature type="domain" description="APS kinase" evidence="8">
    <location>
        <begin position="15"/>
        <end position="161"/>
    </location>
</feature>
<dbReference type="Proteomes" id="UP000189674">
    <property type="component" value="Chromosome"/>
</dbReference>
<dbReference type="Pfam" id="PF01583">
    <property type="entry name" value="APS_kinase"/>
    <property type="match status" value="1"/>
</dbReference>
<dbReference type="GO" id="GO:0005737">
    <property type="term" value="C:cytoplasm"/>
    <property type="evidence" value="ECO:0007669"/>
    <property type="project" value="TreeGrafter"/>
</dbReference>
<comment type="catalytic activity">
    <reaction evidence="1 6 7">
        <text>adenosine 5'-phosphosulfate + ATP = 3'-phosphoadenylyl sulfate + ADP + H(+)</text>
        <dbReference type="Rhea" id="RHEA:24152"/>
        <dbReference type="ChEBI" id="CHEBI:15378"/>
        <dbReference type="ChEBI" id="CHEBI:30616"/>
        <dbReference type="ChEBI" id="CHEBI:58243"/>
        <dbReference type="ChEBI" id="CHEBI:58339"/>
        <dbReference type="ChEBI" id="CHEBI:456216"/>
        <dbReference type="EC" id="2.7.1.25"/>
    </reaction>
</comment>
<dbReference type="HAMAP" id="MF_00065">
    <property type="entry name" value="Adenylyl_sulf_kinase"/>
    <property type="match status" value="1"/>
</dbReference>
<reference evidence="10" key="1">
    <citation type="submission" date="2017-02" db="EMBL/GenBank/DDBJ databases">
        <title>Comparative genomics and description of representatives of a novel lineage of planctomycetes thriving in anoxic sediments.</title>
        <authorList>
            <person name="Spring S."/>
            <person name="Bunk B."/>
            <person name="Sproer C."/>
        </authorList>
    </citation>
    <scope>NUCLEOTIDE SEQUENCE [LARGE SCALE GENOMIC DNA]</scope>
    <source>
        <strain evidence="10">ST-NAGAB-D1</strain>
    </source>
</reference>
<keyword evidence="3 6" id="KW-0808">Transferase</keyword>
<dbReference type="PANTHER" id="PTHR42700">
    <property type="entry name" value="SULFATE ADENYLYLTRANSFERASE"/>
    <property type="match status" value="1"/>
</dbReference>
<gene>
    <name evidence="9" type="primary">sat</name>
    <name evidence="6 9" type="synonym">cysC</name>
    <name evidence="9" type="ORF">STSP2_00018</name>
</gene>
<dbReference type="GO" id="GO:0004781">
    <property type="term" value="F:sulfate adenylyltransferase (ATP) activity"/>
    <property type="evidence" value="ECO:0007669"/>
    <property type="project" value="TreeGrafter"/>
</dbReference>
<dbReference type="NCBIfam" id="NF004041">
    <property type="entry name" value="PRK05541.1"/>
    <property type="match status" value="1"/>
</dbReference>
<dbReference type="KEGG" id="alus:STSP2_00018"/>